<feature type="transmembrane region" description="Helical" evidence="7">
    <location>
        <begin position="201"/>
        <end position="234"/>
    </location>
</feature>
<feature type="transmembrane region" description="Helical" evidence="7">
    <location>
        <begin position="24"/>
        <end position="43"/>
    </location>
</feature>
<dbReference type="RefSeq" id="WP_382770131.1">
    <property type="nucleotide sequence ID" value="NZ_JBHXKZ010000002.1"/>
</dbReference>
<evidence type="ECO:0000256" key="1">
    <source>
        <dbReference type="ARBA" id="ARBA00004651"/>
    </source>
</evidence>
<dbReference type="PANTHER" id="PTHR33406:SF13">
    <property type="entry name" value="MEMBRANE PROTEIN YDFJ"/>
    <property type="match status" value="1"/>
</dbReference>
<evidence type="ECO:0000313" key="9">
    <source>
        <dbReference type="EMBL" id="MFD4821694.1"/>
    </source>
</evidence>
<comment type="subcellular location">
    <subcellularLocation>
        <location evidence="1">Cell membrane</location>
        <topology evidence="1">Multi-pass membrane protein</topology>
    </subcellularLocation>
</comment>
<feature type="transmembrane region" description="Helical" evidence="7">
    <location>
        <begin position="602"/>
        <end position="623"/>
    </location>
</feature>
<feature type="domain" description="SSD" evidence="8">
    <location>
        <begin position="220"/>
        <end position="346"/>
    </location>
</feature>
<evidence type="ECO:0000256" key="3">
    <source>
        <dbReference type="ARBA" id="ARBA00022692"/>
    </source>
</evidence>
<keyword evidence="2" id="KW-1003">Cell membrane</keyword>
<evidence type="ECO:0000256" key="4">
    <source>
        <dbReference type="ARBA" id="ARBA00022989"/>
    </source>
</evidence>
<dbReference type="SUPFAM" id="SSF82866">
    <property type="entry name" value="Multidrug efflux transporter AcrB transmembrane domain"/>
    <property type="match status" value="2"/>
</dbReference>
<evidence type="ECO:0000256" key="6">
    <source>
        <dbReference type="SAM" id="MobiDB-lite"/>
    </source>
</evidence>
<organism evidence="9 10">
    <name type="scientific">Streptomyces rubiginosohelvolus</name>
    <dbReference type="NCBI Taxonomy" id="67362"/>
    <lineage>
        <taxon>Bacteria</taxon>
        <taxon>Bacillati</taxon>
        <taxon>Actinomycetota</taxon>
        <taxon>Actinomycetes</taxon>
        <taxon>Kitasatosporales</taxon>
        <taxon>Streptomycetaceae</taxon>
        <taxon>Streptomyces</taxon>
    </lineage>
</organism>
<gene>
    <name evidence="9" type="ORF">ACFWOQ_03880</name>
</gene>
<feature type="transmembrane region" description="Helical" evidence="7">
    <location>
        <begin position="385"/>
        <end position="403"/>
    </location>
</feature>
<reference evidence="9 10" key="1">
    <citation type="submission" date="2024-09" db="EMBL/GenBank/DDBJ databases">
        <title>The Natural Products Discovery Center: Release of the First 8490 Sequenced Strains for Exploring Actinobacteria Biosynthetic Diversity.</title>
        <authorList>
            <person name="Kalkreuter E."/>
            <person name="Kautsar S.A."/>
            <person name="Yang D."/>
            <person name="Bader C.D."/>
            <person name="Teijaro C.N."/>
            <person name="Fluegel L."/>
            <person name="Davis C.M."/>
            <person name="Simpson J.R."/>
            <person name="Lauterbach L."/>
            <person name="Steele A.D."/>
            <person name="Gui C."/>
            <person name="Meng S."/>
            <person name="Li G."/>
            <person name="Viehrig K."/>
            <person name="Ye F."/>
            <person name="Su P."/>
            <person name="Kiefer A.F."/>
            <person name="Nichols A."/>
            <person name="Cepeda A.J."/>
            <person name="Yan W."/>
            <person name="Fan B."/>
            <person name="Jiang Y."/>
            <person name="Adhikari A."/>
            <person name="Zheng C.-J."/>
            <person name="Schuster L."/>
            <person name="Cowan T.M."/>
            <person name="Smanski M.J."/>
            <person name="Chevrette M.G."/>
            <person name="De Carvalho L.P.S."/>
            <person name="Shen B."/>
        </authorList>
    </citation>
    <scope>NUCLEOTIDE SEQUENCE [LARGE SCALE GENOMIC DNA]</scope>
    <source>
        <strain evidence="9 10">NPDC058428</strain>
    </source>
</reference>
<dbReference type="InterPro" id="IPR050545">
    <property type="entry name" value="Mycobact_MmpL"/>
</dbReference>
<feature type="region of interest" description="Disordered" evidence="6">
    <location>
        <begin position="767"/>
        <end position="798"/>
    </location>
</feature>
<feature type="transmembrane region" description="Helical" evidence="7">
    <location>
        <begin position="295"/>
        <end position="315"/>
    </location>
</feature>
<dbReference type="Pfam" id="PF03176">
    <property type="entry name" value="MMPL"/>
    <property type="match status" value="2"/>
</dbReference>
<feature type="transmembrane region" description="Helical" evidence="7">
    <location>
        <begin position="246"/>
        <end position="267"/>
    </location>
</feature>
<dbReference type="InterPro" id="IPR004869">
    <property type="entry name" value="MMPL_dom"/>
</dbReference>
<keyword evidence="3 7" id="KW-0812">Transmembrane</keyword>
<feature type="transmembrane region" description="Helical" evidence="7">
    <location>
        <begin position="643"/>
        <end position="664"/>
    </location>
</feature>
<dbReference type="Gene3D" id="1.20.1640.10">
    <property type="entry name" value="Multidrug efflux transporter AcrB transmembrane domain"/>
    <property type="match status" value="2"/>
</dbReference>
<feature type="transmembrane region" description="Helical" evidence="7">
    <location>
        <begin position="685"/>
        <end position="707"/>
    </location>
</feature>
<comment type="caution">
    <text evidence="9">The sequence shown here is derived from an EMBL/GenBank/DDBJ whole genome shotgun (WGS) entry which is preliminary data.</text>
</comment>
<name>A0ABW6EWA6_9ACTN</name>
<evidence type="ECO:0000256" key="7">
    <source>
        <dbReference type="SAM" id="Phobius"/>
    </source>
</evidence>
<feature type="domain" description="SSD" evidence="8">
    <location>
        <begin position="600"/>
        <end position="743"/>
    </location>
</feature>
<dbReference type="PANTHER" id="PTHR33406">
    <property type="entry name" value="MEMBRANE PROTEIN MJ1562-RELATED"/>
    <property type="match status" value="1"/>
</dbReference>
<dbReference type="PROSITE" id="PS50156">
    <property type="entry name" value="SSD"/>
    <property type="match status" value="2"/>
</dbReference>
<proteinExistence type="predicted"/>
<evidence type="ECO:0000313" key="10">
    <source>
        <dbReference type="Proteomes" id="UP001598352"/>
    </source>
</evidence>
<feature type="transmembrane region" description="Helical" evidence="7">
    <location>
        <begin position="719"/>
        <end position="744"/>
    </location>
</feature>
<dbReference type="InterPro" id="IPR000731">
    <property type="entry name" value="SSD"/>
</dbReference>
<protein>
    <submittedName>
        <fullName evidence="9">MMPL family transporter</fullName>
    </submittedName>
</protein>
<dbReference type="Proteomes" id="UP001598352">
    <property type="component" value="Unassembled WGS sequence"/>
</dbReference>
<evidence type="ECO:0000259" key="8">
    <source>
        <dbReference type="PROSITE" id="PS50156"/>
    </source>
</evidence>
<dbReference type="EMBL" id="JBHXKZ010000002">
    <property type="protein sequence ID" value="MFD4821694.1"/>
    <property type="molecule type" value="Genomic_DNA"/>
</dbReference>
<feature type="transmembrane region" description="Helical" evidence="7">
    <location>
        <begin position="321"/>
        <end position="347"/>
    </location>
</feature>
<keyword evidence="4 7" id="KW-1133">Transmembrane helix</keyword>
<keyword evidence="5 7" id="KW-0472">Membrane</keyword>
<feature type="transmembrane region" description="Helical" evidence="7">
    <location>
        <begin position="575"/>
        <end position="595"/>
    </location>
</feature>
<evidence type="ECO:0000256" key="5">
    <source>
        <dbReference type="ARBA" id="ARBA00023136"/>
    </source>
</evidence>
<feature type="compositionally biased region" description="Basic and acidic residues" evidence="6">
    <location>
        <begin position="787"/>
        <end position="798"/>
    </location>
</feature>
<accession>A0ABW6EWA6</accession>
<keyword evidence="10" id="KW-1185">Reference proteome</keyword>
<evidence type="ECO:0000256" key="2">
    <source>
        <dbReference type="ARBA" id="ARBA00022475"/>
    </source>
</evidence>
<sequence>MGSEGALGASRPVLYRWGAWCARHAWRIVAVWLIVLVGAGLLLPKFTDSLTGSSLKVEGSDSARVEALLTDEFDTPITEDALVVFDSSTLKADSDAYRQAVTRVLGILQKQDGVVEVENPYTAQDPSLYSSDRRTVVAPLGLGGGERDRQDAVPLLQDALHEATGDGAVRAYLTGSSALNAAVVEQQDKDIAQAESIGLPIALVVLLLAFGTLVAASLPLILGMVAVLTTFGVLGALSGMIGFDVFVQAVVTMLGLALGIDYCLFTVTRQREELAARDGDVEASVGATMSTAGKAVLFSGITVLISVAGLLVVRAPVFRTMALGVMVAVAVMLLVGLTLLPAVLGLLGTRINRLAVPGLKRSLERTDTSKSLWTRWTGVVMRRPVLIGGLTSVVLLLAIIPVSQLKLGFDVGAASVSDAPAGKGYELVDGKFVPGAATPLQIVVHTPDGELGDRELGALQRFTDRLRDHREVDDIVSLSDVLRDQGGQVDAATLQAVQKADASGALERLVSPDARTTAMLVMSRSAADSQESVDLVRWIRDSAAPETIGEVPGLSAHVGGLSGQTVDIAEEVERATPLVLLLVLGLSFVLLLLAFRSILLPLSAIVMNLLSVGAAFGLLTLVFQEGTGASLFDVTSTGFIQAYLPLLTFVILFGLSMDYEVFLISRMKEEWGRTHDNKKAVTEGVAHTAKVITAAAAIMVVIFAAFMLTKVVEVKQMGFALAVAVLLDATLIRVVLVPALMSLLGRHNWWMPAWLDRSLPRIELTEGSPGDIPAVPRGGAADVEEASSSRREEPAARS</sequence>